<sequence length="32" mass="3687">RMFQLYLRTTQLAWSLKTSVLSSVSGTRQVKT</sequence>
<dbReference type="AlphaFoldDB" id="Q4RB28"/>
<name>Q4RB28_TETNG</name>
<comment type="caution">
    <text evidence="1">The sequence shown here is derived from an EMBL/GenBank/DDBJ whole genome shotgun (WGS) entry which is preliminary data.</text>
</comment>
<dbReference type="EMBL" id="CAAE01022413">
    <property type="protein sequence ID" value="CAG14405.1"/>
    <property type="molecule type" value="Genomic_DNA"/>
</dbReference>
<proteinExistence type="predicted"/>
<reference evidence="1" key="1">
    <citation type="journal article" date="2004" name="Nature">
        <title>Genome duplication in the teleost fish Tetraodon nigroviridis reveals the early vertebrate proto-karyotype.</title>
        <authorList>
            <person name="Jaillon O."/>
            <person name="Aury J.-M."/>
            <person name="Brunet F."/>
            <person name="Petit J.-L."/>
            <person name="Stange-Thomann N."/>
            <person name="Mauceli E."/>
            <person name="Bouneau L."/>
            <person name="Fischer C."/>
            <person name="Ozouf-Costaz C."/>
            <person name="Bernot A."/>
            <person name="Nicaud S."/>
            <person name="Jaffe D."/>
            <person name="Fisher S."/>
            <person name="Lutfalla G."/>
            <person name="Dossat C."/>
            <person name="Segurens B."/>
            <person name="Dasilva C."/>
            <person name="Salanoubat M."/>
            <person name="Levy M."/>
            <person name="Boudet N."/>
            <person name="Castellano S."/>
            <person name="Anthouard V."/>
            <person name="Jubin C."/>
            <person name="Castelli V."/>
            <person name="Katinka M."/>
            <person name="Vacherie B."/>
            <person name="Biemont C."/>
            <person name="Skalli Z."/>
            <person name="Cattolico L."/>
            <person name="Poulain J."/>
            <person name="De Berardinis V."/>
            <person name="Cruaud C."/>
            <person name="Duprat S."/>
            <person name="Brottier P."/>
            <person name="Coutanceau J.-P."/>
            <person name="Gouzy J."/>
            <person name="Parra G."/>
            <person name="Lardier G."/>
            <person name="Chapple C."/>
            <person name="McKernan K.J."/>
            <person name="McEwan P."/>
            <person name="Bosak S."/>
            <person name="Kellis M."/>
            <person name="Volff J.-N."/>
            <person name="Guigo R."/>
            <person name="Zody M.C."/>
            <person name="Mesirov J."/>
            <person name="Lindblad-Toh K."/>
            <person name="Birren B."/>
            <person name="Nusbaum C."/>
            <person name="Kahn D."/>
            <person name="Robinson-Rechavi M."/>
            <person name="Laudet V."/>
            <person name="Schachter V."/>
            <person name="Quetier F."/>
            <person name="Saurin W."/>
            <person name="Scarpelli C."/>
            <person name="Wincker P."/>
            <person name="Lander E.S."/>
            <person name="Weissenbach J."/>
            <person name="Roest Crollius H."/>
        </authorList>
    </citation>
    <scope>NUCLEOTIDE SEQUENCE [LARGE SCALE GENOMIC DNA]</scope>
</reference>
<accession>Q4RB28</accession>
<protein>
    <submittedName>
        <fullName evidence="1">(spotted green pufferfish) hypothetical protein</fullName>
    </submittedName>
</protein>
<organism evidence="1">
    <name type="scientific">Tetraodon nigroviridis</name>
    <name type="common">Spotted green pufferfish</name>
    <name type="synonym">Chelonodon nigroviridis</name>
    <dbReference type="NCBI Taxonomy" id="99883"/>
    <lineage>
        <taxon>Eukaryota</taxon>
        <taxon>Metazoa</taxon>
        <taxon>Chordata</taxon>
        <taxon>Craniata</taxon>
        <taxon>Vertebrata</taxon>
        <taxon>Euteleostomi</taxon>
        <taxon>Actinopterygii</taxon>
        <taxon>Neopterygii</taxon>
        <taxon>Teleostei</taxon>
        <taxon>Neoteleostei</taxon>
        <taxon>Acanthomorphata</taxon>
        <taxon>Eupercaria</taxon>
        <taxon>Tetraodontiformes</taxon>
        <taxon>Tetradontoidea</taxon>
        <taxon>Tetraodontidae</taxon>
        <taxon>Tetraodon</taxon>
    </lineage>
</organism>
<feature type="non-terminal residue" evidence="1">
    <location>
        <position position="1"/>
    </location>
</feature>
<reference evidence="1" key="2">
    <citation type="submission" date="2004-02" db="EMBL/GenBank/DDBJ databases">
        <authorList>
            <consortium name="Genoscope"/>
            <consortium name="Whitehead Institute Centre for Genome Research"/>
        </authorList>
    </citation>
    <scope>NUCLEOTIDE SEQUENCE</scope>
</reference>
<evidence type="ECO:0000313" key="1">
    <source>
        <dbReference type="EMBL" id="CAG14405.1"/>
    </source>
</evidence>
<gene>
    <name evidence="1" type="ORF">GSTENG00036403001</name>
</gene>
<dbReference type="KEGG" id="tng:GSTEN00036403G001"/>